<dbReference type="InterPro" id="IPR029069">
    <property type="entry name" value="HotDog_dom_sf"/>
</dbReference>
<comment type="caution">
    <text evidence="3">The sequence shown here is derived from an EMBL/GenBank/DDBJ whole genome shotgun (WGS) entry which is preliminary data.</text>
</comment>
<evidence type="ECO:0000313" key="4">
    <source>
        <dbReference type="Proteomes" id="UP001597241"/>
    </source>
</evidence>
<protein>
    <submittedName>
        <fullName evidence="3">Acyl-CoA thioesterase</fullName>
        <ecNumber evidence="3">3.1.2.-</ecNumber>
    </submittedName>
</protein>
<name>A0ABW3WNW1_9FLAO</name>
<accession>A0ABW3WNW1</accession>
<dbReference type="PANTHER" id="PTHR31793:SF27">
    <property type="entry name" value="NOVEL THIOESTERASE SUPERFAMILY DOMAIN AND SAPOSIN A-TYPE DOMAIN CONTAINING PROTEIN (0610012H03RIK)"/>
    <property type="match status" value="1"/>
</dbReference>
<evidence type="ECO:0000256" key="2">
    <source>
        <dbReference type="ARBA" id="ARBA00022801"/>
    </source>
</evidence>
<evidence type="ECO:0000256" key="1">
    <source>
        <dbReference type="ARBA" id="ARBA00005953"/>
    </source>
</evidence>
<dbReference type="EMBL" id="JBHTMV010000004">
    <property type="protein sequence ID" value="MFD1294095.1"/>
    <property type="molecule type" value="Genomic_DNA"/>
</dbReference>
<dbReference type="CDD" id="cd00586">
    <property type="entry name" value="4HBT"/>
    <property type="match status" value="1"/>
</dbReference>
<keyword evidence="2 3" id="KW-0378">Hydrolase</keyword>
<comment type="similarity">
    <text evidence="1">Belongs to the 4-hydroxybenzoyl-CoA thioesterase family.</text>
</comment>
<evidence type="ECO:0000313" key="3">
    <source>
        <dbReference type="EMBL" id="MFD1294095.1"/>
    </source>
</evidence>
<organism evidence="3 4">
    <name type="scientific">Lutibacter holmesii</name>
    <dbReference type="NCBI Taxonomy" id="1137985"/>
    <lineage>
        <taxon>Bacteria</taxon>
        <taxon>Pseudomonadati</taxon>
        <taxon>Bacteroidota</taxon>
        <taxon>Flavobacteriia</taxon>
        <taxon>Flavobacteriales</taxon>
        <taxon>Flavobacteriaceae</taxon>
        <taxon>Lutibacter</taxon>
    </lineage>
</organism>
<gene>
    <name evidence="3" type="ORF">ACFQ5N_09640</name>
</gene>
<dbReference type="Gene3D" id="3.10.129.10">
    <property type="entry name" value="Hotdog Thioesterase"/>
    <property type="match status" value="1"/>
</dbReference>
<dbReference type="RefSeq" id="WP_386809288.1">
    <property type="nucleotide sequence ID" value="NZ_JBHTMV010000004.1"/>
</dbReference>
<keyword evidence="4" id="KW-1185">Reference proteome</keyword>
<dbReference type="Pfam" id="PF13279">
    <property type="entry name" value="4HBT_2"/>
    <property type="match status" value="1"/>
</dbReference>
<dbReference type="InterPro" id="IPR050563">
    <property type="entry name" value="4-hydroxybenzoyl-CoA_TE"/>
</dbReference>
<reference evidence="4" key="1">
    <citation type="journal article" date="2019" name="Int. J. Syst. Evol. Microbiol.">
        <title>The Global Catalogue of Microorganisms (GCM) 10K type strain sequencing project: providing services to taxonomists for standard genome sequencing and annotation.</title>
        <authorList>
            <consortium name="The Broad Institute Genomics Platform"/>
            <consortium name="The Broad Institute Genome Sequencing Center for Infectious Disease"/>
            <person name="Wu L."/>
            <person name="Ma J."/>
        </authorList>
    </citation>
    <scope>NUCLEOTIDE SEQUENCE [LARGE SCALE GENOMIC DNA]</scope>
    <source>
        <strain evidence="4">CCUG 62221</strain>
    </source>
</reference>
<dbReference type="GO" id="GO:0016787">
    <property type="term" value="F:hydrolase activity"/>
    <property type="evidence" value="ECO:0007669"/>
    <property type="project" value="UniProtKB-KW"/>
</dbReference>
<sequence length="128" mass="14904">MKNNYTFHKIVSENAIDNLNHVNNLVYLEWVLKAAEKHWNKLSSKIINQKYVWVVLRHEIDYIAAAKLGDKITIETWIGESVGVKSDRYVEIKRGNKLLAKAKTTWCLLDKKKMRAVRIPTDVLDILN</sequence>
<dbReference type="EC" id="3.1.2.-" evidence="3"/>
<dbReference type="Proteomes" id="UP001597241">
    <property type="component" value="Unassembled WGS sequence"/>
</dbReference>
<dbReference type="SUPFAM" id="SSF54637">
    <property type="entry name" value="Thioesterase/thiol ester dehydrase-isomerase"/>
    <property type="match status" value="1"/>
</dbReference>
<proteinExistence type="inferred from homology"/>
<dbReference type="PANTHER" id="PTHR31793">
    <property type="entry name" value="4-HYDROXYBENZOYL-COA THIOESTERASE FAMILY MEMBER"/>
    <property type="match status" value="1"/>
</dbReference>